<keyword evidence="5" id="KW-0999">Mitochondrion inner membrane</keyword>
<evidence type="ECO:0000313" key="10">
    <source>
        <dbReference type="Proteomes" id="UP000237144"/>
    </source>
</evidence>
<evidence type="ECO:0000256" key="6">
    <source>
        <dbReference type="ARBA" id="ARBA00022982"/>
    </source>
</evidence>
<evidence type="ECO:0000313" key="9">
    <source>
        <dbReference type="EMBL" id="POY71585.1"/>
    </source>
</evidence>
<dbReference type="InterPro" id="IPR016488">
    <property type="entry name" value="NADH_Ub_cplx-1_asu_su-6"/>
</dbReference>
<evidence type="ECO:0000256" key="3">
    <source>
        <dbReference type="ARBA" id="ARBA00022448"/>
    </source>
</evidence>
<evidence type="ECO:0000256" key="4">
    <source>
        <dbReference type="ARBA" id="ARBA00022660"/>
    </source>
</evidence>
<dbReference type="Pfam" id="PF13233">
    <property type="entry name" value="Complex1_LYR_2"/>
    <property type="match status" value="1"/>
</dbReference>
<dbReference type="PIRSF" id="PIRSF006643">
    <property type="entry name" value="NDUA6"/>
    <property type="match status" value="1"/>
</dbReference>
<comment type="subcellular location">
    <subcellularLocation>
        <location evidence="1">Mitochondrion inner membrane</location>
        <topology evidence="1">Peripheral membrane protein</topology>
        <orientation evidence="1">Matrix side</orientation>
    </subcellularLocation>
</comment>
<dbReference type="PANTHER" id="PTHR12964:SF0">
    <property type="entry name" value="NADH DEHYDROGENASE [UBIQUINONE] 1 ALPHA SUBCOMPLEX SUBUNIT 6"/>
    <property type="match status" value="1"/>
</dbReference>
<evidence type="ECO:0000256" key="2">
    <source>
        <dbReference type="ARBA" id="ARBA00009508"/>
    </source>
</evidence>
<accession>A0A2S5B4B4</accession>
<dbReference type="InterPro" id="IPR045299">
    <property type="entry name" value="Complex1_LYR_NDUFA6_LYRM6"/>
</dbReference>
<organism evidence="9 10">
    <name type="scientific">Rhodotorula taiwanensis</name>
    <dbReference type="NCBI Taxonomy" id="741276"/>
    <lineage>
        <taxon>Eukaryota</taxon>
        <taxon>Fungi</taxon>
        <taxon>Dikarya</taxon>
        <taxon>Basidiomycota</taxon>
        <taxon>Pucciniomycotina</taxon>
        <taxon>Microbotryomycetes</taxon>
        <taxon>Sporidiobolales</taxon>
        <taxon>Sporidiobolaceae</taxon>
        <taxon>Rhodotorula</taxon>
    </lineage>
</organism>
<keyword evidence="7" id="KW-0496">Mitochondrion</keyword>
<proteinExistence type="inferred from homology"/>
<keyword evidence="3" id="KW-0813">Transport</keyword>
<dbReference type="EMBL" id="PJQD01000079">
    <property type="protein sequence ID" value="POY71585.1"/>
    <property type="molecule type" value="Genomic_DNA"/>
</dbReference>
<dbReference type="Proteomes" id="UP000237144">
    <property type="component" value="Unassembled WGS sequence"/>
</dbReference>
<evidence type="ECO:0000256" key="1">
    <source>
        <dbReference type="ARBA" id="ARBA00004443"/>
    </source>
</evidence>
<keyword evidence="8" id="KW-0472">Membrane</keyword>
<dbReference type="GO" id="GO:0006979">
    <property type="term" value="P:response to oxidative stress"/>
    <property type="evidence" value="ECO:0007669"/>
    <property type="project" value="TreeGrafter"/>
</dbReference>
<dbReference type="GO" id="GO:0005743">
    <property type="term" value="C:mitochondrial inner membrane"/>
    <property type="evidence" value="ECO:0007669"/>
    <property type="project" value="UniProtKB-SubCell"/>
</dbReference>
<comment type="caution">
    <text evidence="9">The sequence shown here is derived from an EMBL/GenBank/DDBJ whole genome shotgun (WGS) entry which is preliminary data.</text>
</comment>
<reference evidence="9 10" key="1">
    <citation type="journal article" date="2018" name="Front. Microbiol.">
        <title>Prospects for Fungal Bioremediation of Acidic Radioactive Waste Sites: Characterization and Genome Sequence of Rhodotorula taiwanensis MD1149.</title>
        <authorList>
            <person name="Tkavc R."/>
            <person name="Matrosova V.Y."/>
            <person name="Grichenko O.E."/>
            <person name="Gostincar C."/>
            <person name="Volpe R.P."/>
            <person name="Klimenkova P."/>
            <person name="Gaidamakova E.K."/>
            <person name="Zhou C.E."/>
            <person name="Stewart B.J."/>
            <person name="Lyman M.G."/>
            <person name="Malfatti S.A."/>
            <person name="Rubinfeld B."/>
            <person name="Courtot M."/>
            <person name="Singh J."/>
            <person name="Dalgard C.L."/>
            <person name="Hamilton T."/>
            <person name="Frey K.G."/>
            <person name="Gunde-Cimerman N."/>
            <person name="Dugan L."/>
            <person name="Daly M.J."/>
        </authorList>
    </citation>
    <scope>NUCLEOTIDE SEQUENCE [LARGE SCALE GENOMIC DNA]</scope>
    <source>
        <strain evidence="9 10">MD1149</strain>
    </source>
</reference>
<dbReference type="STRING" id="741276.A0A2S5B4B4"/>
<sequence length="130" mass="15331">MTTIPARLARLTQSSPSWDVARQRSRSLYRMWYRSAPEICQLYALNLPAHAIRAKVREEFERNAFVDDIKAVDVLLLKGHQEYQETLNCWKMDSHLMRWFAKEELPPRPDGFLESFYLSRDDSKEVQPTA</sequence>
<dbReference type="AlphaFoldDB" id="A0A2S5B4B4"/>
<protein>
    <submittedName>
        <fullName evidence="9">Uncharacterized protein</fullName>
    </submittedName>
</protein>
<dbReference type="OrthoDB" id="14535at2759"/>
<dbReference type="PANTHER" id="PTHR12964">
    <property type="entry name" value="NADH-UBIQUINONE OXIDOREDUCTASE B14 SUBUNIT"/>
    <property type="match status" value="1"/>
</dbReference>
<name>A0A2S5B4B4_9BASI</name>
<evidence type="ECO:0000256" key="7">
    <source>
        <dbReference type="ARBA" id="ARBA00023128"/>
    </source>
</evidence>
<dbReference type="GO" id="GO:0045271">
    <property type="term" value="C:respiratory chain complex I"/>
    <property type="evidence" value="ECO:0007669"/>
    <property type="project" value="InterPro"/>
</dbReference>
<evidence type="ECO:0000256" key="5">
    <source>
        <dbReference type="ARBA" id="ARBA00022792"/>
    </source>
</evidence>
<dbReference type="CDD" id="cd20266">
    <property type="entry name" value="Complex1_LYR_NDUFA6_LYRM6"/>
    <property type="match status" value="1"/>
</dbReference>
<keyword evidence="4" id="KW-0679">Respiratory chain</keyword>
<comment type="similarity">
    <text evidence="2">Belongs to the complex I LYR family.</text>
</comment>
<keyword evidence="6" id="KW-0249">Electron transport</keyword>
<gene>
    <name evidence="9" type="ORF">BMF94_5410</name>
</gene>
<keyword evidence="10" id="KW-1185">Reference proteome</keyword>
<evidence type="ECO:0000256" key="8">
    <source>
        <dbReference type="ARBA" id="ARBA00023136"/>
    </source>
</evidence>